<dbReference type="Pfam" id="PF12833">
    <property type="entry name" value="HTH_18"/>
    <property type="match status" value="1"/>
</dbReference>
<dbReference type="Gene3D" id="1.10.10.60">
    <property type="entry name" value="Homeodomain-like"/>
    <property type="match status" value="1"/>
</dbReference>
<evidence type="ECO:0000259" key="9">
    <source>
        <dbReference type="PROSITE" id="PS50109"/>
    </source>
</evidence>
<feature type="domain" description="HTH araC/xylS-type" evidence="8">
    <location>
        <begin position="1245"/>
        <end position="1345"/>
    </location>
</feature>
<dbReference type="InterPro" id="IPR003594">
    <property type="entry name" value="HATPase_dom"/>
</dbReference>
<dbReference type="SMART" id="SM00448">
    <property type="entry name" value="REC"/>
    <property type="match status" value="1"/>
</dbReference>
<dbReference type="InterPro" id="IPR011006">
    <property type="entry name" value="CheY-like_superfamily"/>
</dbReference>
<evidence type="ECO:0000256" key="7">
    <source>
        <dbReference type="PROSITE-ProRule" id="PRU00169"/>
    </source>
</evidence>
<feature type="domain" description="Response regulatory" evidence="10">
    <location>
        <begin position="1098"/>
        <end position="1213"/>
    </location>
</feature>
<dbReference type="PROSITE" id="PS01124">
    <property type="entry name" value="HTH_ARAC_FAMILY_2"/>
    <property type="match status" value="1"/>
</dbReference>
<keyword evidence="3 7" id="KW-0597">Phosphoprotein</keyword>
<dbReference type="SUPFAM" id="SSF52172">
    <property type="entry name" value="CheY-like"/>
    <property type="match status" value="1"/>
</dbReference>
<feature type="modified residue" description="4-aspartylphosphate" evidence="7">
    <location>
        <position position="1146"/>
    </location>
</feature>
<evidence type="ECO:0000256" key="4">
    <source>
        <dbReference type="ARBA" id="ARBA00023015"/>
    </source>
</evidence>
<dbReference type="InterPro" id="IPR036097">
    <property type="entry name" value="HisK_dim/P_sf"/>
</dbReference>
<evidence type="ECO:0000256" key="5">
    <source>
        <dbReference type="ARBA" id="ARBA00023125"/>
    </source>
</evidence>
<evidence type="ECO:0000259" key="10">
    <source>
        <dbReference type="PROSITE" id="PS50110"/>
    </source>
</evidence>
<dbReference type="InterPro" id="IPR018060">
    <property type="entry name" value="HTH_AraC"/>
</dbReference>
<dbReference type="PANTHER" id="PTHR43547">
    <property type="entry name" value="TWO-COMPONENT HISTIDINE KINASE"/>
    <property type="match status" value="1"/>
</dbReference>
<keyword evidence="11" id="KW-0808">Transferase</keyword>
<dbReference type="Gene3D" id="3.30.565.10">
    <property type="entry name" value="Histidine kinase-like ATPase, C-terminal domain"/>
    <property type="match status" value="1"/>
</dbReference>
<keyword evidence="4" id="KW-0805">Transcription regulation</keyword>
<dbReference type="Proteomes" id="UP001244640">
    <property type="component" value="Unassembled WGS sequence"/>
</dbReference>
<dbReference type="SUPFAM" id="SSF46689">
    <property type="entry name" value="Homeodomain-like"/>
    <property type="match status" value="1"/>
</dbReference>
<keyword evidence="6" id="KW-0804">Transcription</keyword>
<dbReference type="CDD" id="cd17574">
    <property type="entry name" value="REC_OmpR"/>
    <property type="match status" value="1"/>
</dbReference>
<evidence type="ECO:0000256" key="6">
    <source>
        <dbReference type="ARBA" id="ARBA00023163"/>
    </source>
</evidence>
<keyword evidence="12" id="KW-1185">Reference proteome</keyword>
<name>A0ABU0U3H7_9SPHI</name>
<protein>
    <recommendedName>
        <fullName evidence="2">histidine kinase</fullName>
        <ecNumber evidence="2">2.7.13.3</ecNumber>
    </recommendedName>
</protein>
<dbReference type="RefSeq" id="WP_307185326.1">
    <property type="nucleotide sequence ID" value="NZ_JAUTBA010000001.1"/>
</dbReference>
<dbReference type="Gene3D" id="1.10.287.130">
    <property type="match status" value="1"/>
</dbReference>
<evidence type="ECO:0000256" key="1">
    <source>
        <dbReference type="ARBA" id="ARBA00000085"/>
    </source>
</evidence>
<dbReference type="SMART" id="SM00388">
    <property type="entry name" value="HisKA"/>
    <property type="match status" value="1"/>
</dbReference>
<dbReference type="InterPro" id="IPR018062">
    <property type="entry name" value="HTH_AraC-typ_CS"/>
</dbReference>
<dbReference type="SUPFAM" id="SSF47384">
    <property type="entry name" value="Homodimeric domain of signal transducing histidine kinase"/>
    <property type="match status" value="1"/>
</dbReference>
<keyword evidence="11" id="KW-0418">Kinase</keyword>
<organism evidence="11 12">
    <name type="scientific">Sphingobacterium zeae</name>
    <dbReference type="NCBI Taxonomy" id="1776859"/>
    <lineage>
        <taxon>Bacteria</taxon>
        <taxon>Pseudomonadati</taxon>
        <taxon>Bacteroidota</taxon>
        <taxon>Sphingobacteriia</taxon>
        <taxon>Sphingobacteriales</taxon>
        <taxon>Sphingobacteriaceae</taxon>
        <taxon>Sphingobacterium</taxon>
    </lineage>
</organism>
<dbReference type="Gene3D" id="3.40.50.2300">
    <property type="match status" value="1"/>
</dbReference>
<dbReference type="Pfam" id="PF00512">
    <property type="entry name" value="HisKA"/>
    <property type="match status" value="1"/>
</dbReference>
<evidence type="ECO:0000259" key="8">
    <source>
        <dbReference type="PROSITE" id="PS01124"/>
    </source>
</evidence>
<dbReference type="Pfam" id="PF02518">
    <property type="entry name" value="HATPase_c"/>
    <property type="match status" value="1"/>
</dbReference>
<dbReference type="CDD" id="cd00082">
    <property type="entry name" value="HisKA"/>
    <property type="match status" value="1"/>
</dbReference>
<dbReference type="PROSITE" id="PS50109">
    <property type="entry name" value="HIS_KIN"/>
    <property type="match status" value="1"/>
</dbReference>
<dbReference type="SUPFAM" id="SSF55874">
    <property type="entry name" value="ATPase domain of HSP90 chaperone/DNA topoisomerase II/histidine kinase"/>
    <property type="match status" value="1"/>
</dbReference>
<reference evidence="11 12" key="1">
    <citation type="submission" date="2023-07" db="EMBL/GenBank/DDBJ databases">
        <title>Functional and genomic diversity of the sorghum phyllosphere microbiome.</title>
        <authorList>
            <person name="Shade A."/>
        </authorList>
    </citation>
    <scope>NUCLEOTIDE SEQUENCE [LARGE SCALE GENOMIC DNA]</scope>
    <source>
        <strain evidence="11 12">SORGH_AS_0892</strain>
    </source>
</reference>
<proteinExistence type="predicted"/>
<keyword evidence="5" id="KW-0238">DNA-binding</keyword>
<dbReference type="InterPro" id="IPR009057">
    <property type="entry name" value="Homeodomain-like_sf"/>
</dbReference>
<dbReference type="EC" id="2.7.13.3" evidence="2"/>
<comment type="catalytic activity">
    <reaction evidence="1">
        <text>ATP + protein L-histidine = ADP + protein N-phospho-L-histidine.</text>
        <dbReference type="EC" id="2.7.13.3"/>
    </reaction>
</comment>
<dbReference type="InterPro" id="IPR013783">
    <property type="entry name" value="Ig-like_fold"/>
</dbReference>
<comment type="caution">
    <text evidence="11">The sequence shown here is derived from an EMBL/GenBank/DDBJ whole genome shotgun (WGS) entry which is preliminary data.</text>
</comment>
<dbReference type="SMART" id="SM00387">
    <property type="entry name" value="HATPase_c"/>
    <property type="match status" value="1"/>
</dbReference>
<feature type="domain" description="Histidine kinase" evidence="9">
    <location>
        <begin position="838"/>
        <end position="1055"/>
    </location>
</feature>
<dbReference type="SUPFAM" id="SSF63829">
    <property type="entry name" value="Calcium-dependent phosphotriesterase"/>
    <property type="match status" value="2"/>
</dbReference>
<dbReference type="InterPro" id="IPR015943">
    <property type="entry name" value="WD40/YVTN_repeat-like_dom_sf"/>
</dbReference>
<dbReference type="InterPro" id="IPR036890">
    <property type="entry name" value="HATPase_C_sf"/>
</dbReference>
<dbReference type="EMBL" id="JAUTBA010000001">
    <property type="protein sequence ID" value="MDQ1149520.1"/>
    <property type="molecule type" value="Genomic_DNA"/>
</dbReference>
<dbReference type="PANTHER" id="PTHR43547:SF2">
    <property type="entry name" value="HYBRID SIGNAL TRANSDUCTION HISTIDINE KINASE C"/>
    <property type="match status" value="1"/>
</dbReference>
<dbReference type="InterPro" id="IPR003661">
    <property type="entry name" value="HisK_dim/P_dom"/>
</dbReference>
<dbReference type="Gene3D" id="2.60.40.10">
    <property type="entry name" value="Immunoglobulins"/>
    <property type="match status" value="1"/>
</dbReference>
<dbReference type="InterPro" id="IPR005467">
    <property type="entry name" value="His_kinase_dom"/>
</dbReference>
<dbReference type="InterPro" id="IPR001789">
    <property type="entry name" value="Sig_transdc_resp-reg_receiver"/>
</dbReference>
<dbReference type="Pfam" id="PF00072">
    <property type="entry name" value="Response_reg"/>
    <property type="match status" value="1"/>
</dbReference>
<dbReference type="Pfam" id="PF07495">
    <property type="entry name" value="Y_Y_Y"/>
    <property type="match status" value="1"/>
</dbReference>
<dbReference type="Gene3D" id="2.130.10.10">
    <property type="entry name" value="YVTN repeat-like/Quinoprotein amine dehydrogenase"/>
    <property type="match status" value="2"/>
</dbReference>
<evidence type="ECO:0000256" key="3">
    <source>
        <dbReference type="ARBA" id="ARBA00022553"/>
    </source>
</evidence>
<gene>
    <name evidence="11" type="ORF">QE382_001504</name>
</gene>
<dbReference type="SMART" id="SM00342">
    <property type="entry name" value="HTH_ARAC"/>
    <property type="match status" value="1"/>
</dbReference>
<dbReference type="PRINTS" id="PR00344">
    <property type="entry name" value="BCTRLSENSOR"/>
</dbReference>
<dbReference type="GO" id="GO:0016301">
    <property type="term" value="F:kinase activity"/>
    <property type="evidence" value="ECO:0007669"/>
    <property type="project" value="UniProtKB-KW"/>
</dbReference>
<dbReference type="InterPro" id="IPR011123">
    <property type="entry name" value="Y_Y_Y"/>
</dbReference>
<evidence type="ECO:0000313" key="11">
    <source>
        <dbReference type="EMBL" id="MDQ1149520.1"/>
    </source>
</evidence>
<dbReference type="PROSITE" id="PS00041">
    <property type="entry name" value="HTH_ARAC_FAMILY_1"/>
    <property type="match status" value="1"/>
</dbReference>
<evidence type="ECO:0000256" key="2">
    <source>
        <dbReference type="ARBA" id="ARBA00012438"/>
    </source>
</evidence>
<accession>A0ABU0U3H7</accession>
<dbReference type="PROSITE" id="PS50110">
    <property type="entry name" value="RESPONSE_REGULATORY"/>
    <property type="match status" value="1"/>
</dbReference>
<dbReference type="InterPro" id="IPR004358">
    <property type="entry name" value="Sig_transdc_His_kin-like_C"/>
</dbReference>
<sequence>MSARIRQIIAFLQLYLSLTTVVYSQQMGLDPVTKNYELPSLTINQTIQDREGYIWFASTQGLSRYDAYNILNFKLKDAAGKASGQQAIRTLIELENKLILGAEKGVYVLNKRNYKVLPLNDPRVANVRVNTLLVDGSKRLWIGTDDGIYIYDSTLKPLTDAQMASILTNSMRGKTVNTIFQDSQARIWLGVWGDGLFRLSQGNNKLQSYPRLGQRNNPFKLMEDDHGQLWICTWGDGIYLFDPMQATNPYREIEIKNKRRHGGKEDLFYNILQDRSRRYIWVLSFSGISTLQYRNGQLKEIDLSSHFNNTTNIFNDIYQDKHGTLWLAVGGKGVSMFSFDKPIVKNYSFKEIKALYSISPNLNMLYRDQTGIFWFNLERFGFGSLSPKTNQLNTYSNSNFRDLISIRAVTCATDFGQELWVGSAYEASINVFQKKSNTIKFLRKINLVQQIGHQGKPSFFFTDRQKRLWIATTQGLLLKKSESEPITMITKIKDQPVAIAQGKQNHIWIATKENGIYCIDNRDLQSTIRHLGKETPGLRTDQIETMDVDRAGNLWLGTKDNRLLNYQLADQKVSEIANSTLFEKNQLLDVVCLDRYTWLSTTRNLYKINHANKHISEFSASDSLQVNMFSKRAFAVDTNSNTIYFGGYNGIVQLDDHSNLPDFNEKVLISDIKINNRSIVLESKKELFGDDIANLTLNPQDQNIEISFSALPFNQNGKIRYAYKLEGVDKEWIYAPRDRIFATYNNLSKGKYRFLVKSTDLYNKWNTASTQIEIIKKPAFYESNLAYFLYACAFTGIAFFFISYSVKRLKLSGDLKIAQIEKEKTKELAQSKLSYFTNISHDLLTPLTIISCLVDDVQMTTKNNLEQFDKMRLNLSRLKRLLQQILDFRRMENNSIKLQISASNFPSFVTQLGDMHFGPIAKKKQIDFEIQHGDCPKILFYDVDKIDKILFNLLSNAFKYTEQGGKITLSYHVAESMGCNRLFIDVRDTGIGIYPQDMEKIFTAFYTNTSTKHLESNGIGLSVTKQLIEAHHGKIDVESQPHIGSNFQITVPVDKVYYHNQGIAVMEQPFVEEIKATIMESNTVDESTPKNATQSKLNLLLVEDNEELRSTMARILAKKYQVHSADNGLKGLEVLEHTEIDIIVSDIMMPELDGLQLCKTIKSNAEFNHIPILLLTAKNSIEDRIECYQAGADGYISKPFEIKVLEAKIQSFIINKRCRQLVFQHNTQINISTLDHTPLDEKFVQKMIQVIEEHLADDQFDVIKLGDLLGLSKSTLYRKTKVLLNVSPSEFIKNIRLKHACQIMEKDRSIAVSEVAFETGFSDPRYFATCFKTAFGLTPSEFQKNAAAKWVTSASP</sequence>
<evidence type="ECO:0000313" key="12">
    <source>
        <dbReference type="Proteomes" id="UP001244640"/>
    </source>
</evidence>